<comment type="subcellular location">
    <subcellularLocation>
        <location evidence="2">Cytoplasm</location>
    </subcellularLocation>
</comment>
<dbReference type="Proteomes" id="UP000325957">
    <property type="component" value="Unassembled WGS sequence"/>
</dbReference>
<evidence type="ECO:0000313" key="4">
    <source>
        <dbReference type="Proteomes" id="UP000325957"/>
    </source>
</evidence>
<dbReference type="InterPro" id="IPR023509">
    <property type="entry name" value="DTD-like_sf"/>
</dbReference>
<comment type="catalytic activity">
    <reaction evidence="2">
        <text>a D-aminoacyl-tRNA + H2O = a tRNA + a D-alpha-amino acid + H(+)</text>
        <dbReference type="Rhea" id="RHEA:13953"/>
        <dbReference type="Rhea" id="RHEA-COMP:10123"/>
        <dbReference type="Rhea" id="RHEA-COMP:10124"/>
        <dbReference type="ChEBI" id="CHEBI:15377"/>
        <dbReference type="ChEBI" id="CHEBI:15378"/>
        <dbReference type="ChEBI" id="CHEBI:59871"/>
        <dbReference type="ChEBI" id="CHEBI:78442"/>
        <dbReference type="ChEBI" id="CHEBI:79333"/>
        <dbReference type="EC" id="3.1.1.96"/>
    </reaction>
</comment>
<keyword evidence="4" id="KW-1185">Reference proteome</keyword>
<dbReference type="GO" id="GO:0019478">
    <property type="term" value="P:D-amino acid catabolic process"/>
    <property type="evidence" value="ECO:0007669"/>
    <property type="project" value="UniProtKB-UniRule"/>
</dbReference>
<dbReference type="Gene3D" id="3.50.80.10">
    <property type="entry name" value="D-tyrosyl-tRNA(Tyr) deacylase"/>
    <property type="match status" value="1"/>
</dbReference>
<dbReference type="GO" id="GO:0005737">
    <property type="term" value="C:cytoplasm"/>
    <property type="evidence" value="ECO:0007669"/>
    <property type="project" value="UniProtKB-SubCell"/>
</dbReference>
<dbReference type="RefSeq" id="WP_158033028.1">
    <property type="nucleotide sequence ID" value="NZ_ML708612.1"/>
</dbReference>
<feature type="short sequence motif" description="Gly-cisPro motif, important for rejection of L-amino acids" evidence="2">
    <location>
        <begin position="147"/>
        <end position="148"/>
    </location>
</feature>
<name>A0A5J5KZJ7_9MICC</name>
<proteinExistence type="inferred from homology"/>
<dbReference type="SUPFAM" id="SSF69500">
    <property type="entry name" value="DTD-like"/>
    <property type="match status" value="1"/>
</dbReference>
<gene>
    <name evidence="2" type="primary">dtd</name>
    <name evidence="3" type="ORF">FCK90_04165</name>
</gene>
<accession>A0A5J5KZJ7</accession>
<dbReference type="PANTHER" id="PTHR10472">
    <property type="entry name" value="D-TYROSYL-TRNA TYR DEACYLASE"/>
    <property type="match status" value="1"/>
</dbReference>
<dbReference type="HAMAP" id="MF_00518">
    <property type="entry name" value="Deacylase_Dtd"/>
    <property type="match status" value="1"/>
</dbReference>
<dbReference type="EC" id="3.1.1.-" evidence="2"/>
<comment type="similarity">
    <text evidence="1 2">Belongs to the DTD family.</text>
</comment>
<evidence type="ECO:0000256" key="2">
    <source>
        <dbReference type="HAMAP-Rule" id="MF_00518"/>
    </source>
</evidence>
<dbReference type="NCBIfam" id="TIGR00256">
    <property type="entry name" value="D-aminoacyl-tRNA deacylase"/>
    <property type="match status" value="1"/>
</dbReference>
<comment type="catalytic activity">
    <reaction evidence="2">
        <text>glycyl-tRNA(Ala) + H2O = tRNA(Ala) + glycine + H(+)</text>
        <dbReference type="Rhea" id="RHEA:53744"/>
        <dbReference type="Rhea" id="RHEA-COMP:9657"/>
        <dbReference type="Rhea" id="RHEA-COMP:13640"/>
        <dbReference type="ChEBI" id="CHEBI:15377"/>
        <dbReference type="ChEBI" id="CHEBI:15378"/>
        <dbReference type="ChEBI" id="CHEBI:57305"/>
        <dbReference type="ChEBI" id="CHEBI:78442"/>
        <dbReference type="ChEBI" id="CHEBI:78522"/>
    </reaction>
</comment>
<comment type="caution">
    <text evidence="3">The sequence shown here is derived from an EMBL/GenBank/DDBJ whole genome shotgun (WGS) entry which is preliminary data.</text>
</comment>
<dbReference type="GO" id="GO:0043908">
    <property type="term" value="F:Ser(Gly)-tRNA(Ala) hydrolase activity"/>
    <property type="evidence" value="ECO:0007669"/>
    <property type="project" value="UniProtKB-UniRule"/>
</dbReference>
<evidence type="ECO:0000313" key="3">
    <source>
        <dbReference type="EMBL" id="KAA9395104.1"/>
    </source>
</evidence>
<dbReference type="GO" id="GO:0051500">
    <property type="term" value="F:D-tyrosyl-tRNA(Tyr) deacylase activity"/>
    <property type="evidence" value="ECO:0007669"/>
    <property type="project" value="TreeGrafter"/>
</dbReference>
<dbReference type="InterPro" id="IPR003732">
    <property type="entry name" value="Daa-tRNA_deacyls_DTD"/>
</dbReference>
<dbReference type="OrthoDB" id="9801395at2"/>
<evidence type="ECO:0000256" key="1">
    <source>
        <dbReference type="ARBA" id="ARBA00009673"/>
    </source>
</evidence>
<dbReference type="PANTHER" id="PTHR10472:SF5">
    <property type="entry name" value="D-AMINOACYL-TRNA DEACYLASE 1"/>
    <property type="match status" value="1"/>
</dbReference>
<comment type="subunit">
    <text evidence="2">Homodimer.</text>
</comment>
<dbReference type="EMBL" id="SZWF01000003">
    <property type="protein sequence ID" value="KAA9395104.1"/>
    <property type="molecule type" value="Genomic_DNA"/>
</dbReference>
<dbReference type="Pfam" id="PF02580">
    <property type="entry name" value="Tyr_Deacylase"/>
    <property type="match status" value="1"/>
</dbReference>
<keyword evidence="2" id="KW-0963">Cytoplasm</keyword>
<protein>
    <recommendedName>
        <fullName evidence="2">D-aminoacyl-tRNA deacylase</fullName>
        <shortName evidence="2">DTD</shortName>
        <ecNumber evidence="2">3.1.1.96</ecNumber>
    </recommendedName>
    <alternativeName>
        <fullName evidence="2">Gly-tRNA(Ala) deacylase</fullName>
        <ecNumber evidence="2">3.1.1.-</ecNumber>
    </alternativeName>
</protein>
<organism evidence="3 4">
    <name type="scientific">Kocuria coralli</name>
    <dbReference type="NCBI Taxonomy" id="1461025"/>
    <lineage>
        <taxon>Bacteria</taxon>
        <taxon>Bacillati</taxon>
        <taxon>Actinomycetota</taxon>
        <taxon>Actinomycetes</taxon>
        <taxon>Micrococcales</taxon>
        <taxon>Micrococcaceae</taxon>
        <taxon>Kocuria</taxon>
    </lineage>
</organism>
<dbReference type="EC" id="3.1.1.96" evidence="2"/>
<dbReference type="AlphaFoldDB" id="A0A5J5KZJ7"/>
<comment type="function">
    <text evidence="2">An aminoacyl-tRNA editing enzyme that deacylates mischarged D-aminoacyl-tRNAs. Also deacylates mischarged glycyl-tRNA(Ala), protecting cells against glycine mischarging by AlaRS. Acts via tRNA-based rather than protein-based catalysis; rejects L-amino acids rather than detecting D-amino acids in the active site. By recycling D-aminoacyl-tRNA to D-amino acids and free tRNA molecules, this enzyme counteracts the toxicity associated with the formation of D-aminoacyl-tRNA entities in vivo and helps enforce protein L-homochirality.</text>
</comment>
<dbReference type="GO" id="GO:0000049">
    <property type="term" value="F:tRNA binding"/>
    <property type="evidence" value="ECO:0007669"/>
    <property type="project" value="UniProtKB-UniRule"/>
</dbReference>
<keyword evidence="2 3" id="KW-0378">Hydrolase</keyword>
<keyword evidence="2" id="KW-0694">RNA-binding</keyword>
<sequence>MRIVLQRVQGASVTAPDADGRREVTGEFTGPGLVAFVGVTHGDDEATARLLADKTAGLRLLEITEADGTVRGELSCLDAGAPVLAVSQFTLYADCRRGRRPSWSRAAPGEVSEPLVEAYVRRLRELGIEVPTGRFGADMRVSLVNDGPVTIVLDSDELSRPRKG</sequence>
<keyword evidence="2" id="KW-0820">tRNA-binding</keyword>
<reference evidence="3 4" key="1">
    <citation type="submission" date="2019-05" db="EMBL/GenBank/DDBJ databases">
        <title>Kocuria coralli sp. nov., a novel actinobacterium isolated from coral reef seawater.</title>
        <authorList>
            <person name="Li J."/>
        </authorList>
    </citation>
    <scope>NUCLEOTIDE SEQUENCE [LARGE SCALE GENOMIC DNA]</scope>
    <source>
        <strain evidence="3 4">SCSIO 13007</strain>
    </source>
</reference>
<comment type="domain">
    <text evidence="2">A Gly-cisPro motif from one monomer fits into the active site of the other monomer to allow specific chiral rejection of L-amino acids.</text>
</comment>
<dbReference type="GO" id="GO:0106026">
    <property type="term" value="F:Gly-tRNA(Ala) deacylase activity"/>
    <property type="evidence" value="ECO:0007669"/>
    <property type="project" value="UniProtKB-UniRule"/>
</dbReference>